<dbReference type="PANTHER" id="PTHR43652">
    <property type="entry name" value="BASIC AMINO ACID ANTIPORTER YFCC-RELATED"/>
    <property type="match status" value="1"/>
</dbReference>
<dbReference type="InterPro" id="IPR051679">
    <property type="entry name" value="DASS-Related_Transporters"/>
</dbReference>
<evidence type="ECO:0000256" key="5">
    <source>
        <dbReference type="ARBA" id="ARBA00022989"/>
    </source>
</evidence>
<gene>
    <name evidence="9" type="ORF">DDY73_05810</name>
</gene>
<evidence type="ECO:0000256" key="1">
    <source>
        <dbReference type="ARBA" id="ARBA00004141"/>
    </source>
</evidence>
<feature type="domain" description="Citrate transporter-like" evidence="8">
    <location>
        <begin position="1"/>
        <end position="88"/>
    </location>
</feature>
<name>A0A354M1W4_9BACT</name>
<keyword evidence="2" id="KW-0813">Transport</keyword>
<keyword evidence="4" id="KW-0677">Repeat</keyword>
<evidence type="ECO:0000256" key="4">
    <source>
        <dbReference type="ARBA" id="ARBA00022737"/>
    </source>
</evidence>
<feature type="transmembrane region" description="Helical" evidence="7">
    <location>
        <begin position="68"/>
        <end position="88"/>
    </location>
</feature>
<dbReference type="EMBL" id="DNWC01000078">
    <property type="protein sequence ID" value="HBJ08503.1"/>
    <property type="molecule type" value="Genomic_DNA"/>
</dbReference>
<dbReference type="PANTHER" id="PTHR43652:SF1">
    <property type="entry name" value="RESPONSE REGULATOR"/>
    <property type="match status" value="1"/>
</dbReference>
<comment type="caution">
    <text evidence="9">The sequence shown here is derived from an EMBL/GenBank/DDBJ whole genome shotgun (WGS) entry which is preliminary data.</text>
</comment>
<dbReference type="GO" id="GO:0005886">
    <property type="term" value="C:plasma membrane"/>
    <property type="evidence" value="ECO:0007669"/>
    <property type="project" value="TreeGrafter"/>
</dbReference>
<evidence type="ECO:0000313" key="9">
    <source>
        <dbReference type="EMBL" id="HBJ08503.1"/>
    </source>
</evidence>
<evidence type="ECO:0000256" key="6">
    <source>
        <dbReference type="ARBA" id="ARBA00023136"/>
    </source>
</evidence>
<comment type="subcellular location">
    <subcellularLocation>
        <location evidence="1">Membrane</location>
        <topology evidence="1">Multi-pass membrane protein</topology>
    </subcellularLocation>
</comment>
<dbReference type="Proteomes" id="UP000262954">
    <property type="component" value="Unassembled WGS sequence"/>
</dbReference>
<proteinExistence type="predicted"/>
<dbReference type="InterPro" id="IPR004680">
    <property type="entry name" value="Cit_transptr-like_dom"/>
</dbReference>
<sequence>MFISNTATAVLLAPIAMQSAIGIGVSPYPFLFAVTVAASMCFASPFSTPPNALVMPAGQYTFMDYVKVGLPLQIIIGVIMIFTLPLIFPF</sequence>
<dbReference type="Pfam" id="PF03600">
    <property type="entry name" value="CitMHS"/>
    <property type="match status" value="1"/>
</dbReference>
<dbReference type="GO" id="GO:0055085">
    <property type="term" value="P:transmembrane transport"/>
    <property type="evidence" value="ECO:0007669"/>
    <property type="project" value="InterPro"/>
</dbReference>
<keyword evidence="3 7" id="KW-0812">Transmembrane</keyword>
<organism evidence="9 10">
    <name type="scientific">Coprobacter fastidiosus</name>
    <dbReference type="NCBI Taxonomy" id="1099853"/>
    <lineage>
        <taxon>Bacteria</taxon>
        <taxon>Pseudomonadati</taxon>
        <taxon>Bacteroidota</taxon>
        <taxon>Bacteroidia</taxon>
        <taxon>Bacteroidales</taxon>
        <taxon>Barnesiellaceae</taxon>
        <taxon>Coprobacter</taxon>
    </lineage>
</organism>
<evidence type="ECO:0000256" key="3">
    <source>
        <dbReference type="ARBA" id="ARBA00022692"/>
    </source>
</evidence>
<protein>
    <submittedName>
        <fullName evidence="9">SLC13 family permease</fullName>
    </submittedName>
</protein>
<reference evidence="9 10" key="1">
    <citation type="journal article" date="2018" name="Nat. Biotechnol.">
        <title>A standardized bacterial taxonomy based on genome phylogeny substantially revises the tree of life.</title>
        <authorList>
            <person name="Parks D.H."/>
            <person name="Chuvochina M."/>
            <person name="Waite D.W."/>
            <person name="Rinke C."/>
            <person name="Skarshewski A."/>
            <person name="Chaumeil P.A."/>
            <person name="Hugenholtz P."/>
        </authorList>
    </citation>
    <scope>NUCLEOTIDE SEQUENCE [LARGE SCALE GENOMIC DNA]</scope>
    <source>
        <strain evidence="9">UBA11482</strain>
    </source>
</reference>
<evidence type="ECO:0000313" key="10">
    <source>
        <dbReference type="Proteomes" id="UP000262954"/>
    </source>
</evidence>
<evidence type="ECO:0000256" key="7">
    <source>
        <dbReference type="SAM" id="Phobius"/>
    </source>
</evidence>
<evidence type="ECO:0000259" key="8">
    <source>
        <dbReference type="Pfam" id="PF03600"/>
    </source>
</evidence>
<dbReference type="AlphaFoldDB" id="A0A354M1W4"/>
<accession>A0A354M1W4</accession>
<feature type="non-terminal residue" evidence="9">
    <location>
        <position position="1"/>
    </location>
</feature>
<keyword evidence="5 7" id="KW-1133">Transmembrane helix</keyword>
<keyword evidence="6 7" id="KW-0472">Membrane</keyword>
<feature type="transmembrane region" description="Helical" evidence="7">
    <location>
        <begin position="28"/>
        <end position="47"/>
    </location>
</feature>
<evidence type="ECO:0000256" key="2">
    <source>
        <dbReference type="ARBA" id="ARBA00022448"/>
    </source>
</evidence>